<evidence type="ECO:0000256" key="1">
    <source>
        <dbReference type="SAM" id="SignalP"/>
    </source>
</evidence>
<protein>
    <submittedName>
        <fullName evidence="2">Uncharacterized protein</fullName>
    </submittedName>
</protein>
<feature type="signal peptide" evidence="1">
    <location>
        <begin position="1"/>
        <end position="27"/>
    </location>
</feature>
<accession>A0A2S9YUD2</accession>
<dbReference type="PROSITE" id="PS51257">
    <property type="entry name" value="PROKAR_LIPOPROTEIN"/>
    <property type="match status" value="1"/>
</dbReference>
<name>A0A2S9YUD2_9BACT</name>
<reference evidence="2 3" key="1">
    <citation type="submission" date="2018-03" db="EMBL/GenBank/DDBJ databases">
        <title>Draft Genome Sequences of the Obligatory Marine Myxobacteria Enhygromyxa salina SWB007.</title>
        <authorList>
            <person name="Poehlein A."/>
            <person name="Moghaddam J.A."/>
            <person name="Harms H."/>
            <person name="Alanjari M."/>
            <person name="Koenig G.M."/>
            <person name="Daniel R."/>
            <person name="Schaeberle T.F."/>
        </authorList>
    </citation>
    <scope>NUCLEOTIDE SEQUENCE [LARGE SCALE GENOMIC DNA]</scope>
    <source>
        <strain evidence="2 3">SWB007</strain>
    </source>
</reference>
<evidence type="ECO:0000313" key="2">
    <source>
        <dbReference type="EMBL" id="PRQ08694.1"/>
    </source>
</evidence>
<dbReference type="OrthoDB" id="9986427at2"/>
<gene>
    <name evidence="2" type="ORF">ENSA7_15940</name>
</gene>
<comment type="caution">
    <text evidence="2">The sequence shown here is derived from an EMBL/GenBank/DDBJ whole genome shotgun (WGS) entry which is preliminary data.</text>
</comment>
<organism evidence="2 3">
    <name type="scientific">Enhygromyxa salina</name>
    <dbReference type="NCBI Taxonomy" id="215803"/>
    <lineage>
        <taxon>Bacteria</taxon>
        <taxon>Pseudomonadati</taxon>
        <taxon>Myxococcota</taxon>
        <taxon>Polyangia</taxon>
        <taxon>Nannocystales</taxon>
        <taxon>Nannocystaceae</taxon>
        <taxon>Enhygromyxa</taxon>
    </lineage>
</organism>
<feature type="chain" id="PRO_5015438711" evidence="1">
    <location>
        <begin position="28"/>
        <end position="117"/>
    </location>
</feature>
<sequence>MPDANRNLRAFGPLVLALAAVAGLTFGACKPGEKDTDEPGPSFDVQNSCKDYCRQAKMCDDSINEQNCRDNCNTAMKSCQADEQKQAINRLDECGKESCGDFVGCTVDVGAQCVFGI</sequence>
<proteinExistence type="predicted"/>
<dbReference type="Proteomes" id="UP000238823">
    <property type="component" value="Unassembled WGS sequence"/>
</dbReference>
<dbReference type="EMBL" id="PVNL01000037">
    <property type="protein sequence ID" value="PRQ08694.1"/>
    <property type="molecule type" value="Genomic_DNA"/>
</dbReference>
<keyword evidence="1" id="KW-0732">Signal</keyword>
<dbReference type="AlphaFoldDB" id="A0A2S9YUD2"/>
<dbReference type="RefSeq" id="WP_106088627.1">
    <property type="nucleotide sequence ID" value="NZ_PVNL01000037.1"/>
</dbReference>
<evidence type="ECO:0000313" key="3">
    <source>
        <dbReference type="Proteomes" id="UP000238823"/>
    </source>
</evidence>